<dbReference type="EMBL" id="CP039268">
    <property type="protein sequence ID" value="QGU33348.1"/>
    <property type="molecule type" value="Genomic_DNA"/>
</dbReference>
<reference evidence="2 3" key="1">
    <citation type="submission" date="2019-12" db="EMBL/GenBank/DDBJ databases">
        <title>The complete genome of the thermophilic, anoxygenic phototrophic gammaproteobacterium Thermochromatium tepidum.</title>
        <authorList>
            <person name="Sattley W.M."/>
            <person name="Swingley W.D."/>
            <person name="Burchell B.M."/>
            <person name="Gurbani S.A."/>
            <person name="Kujawa C.M."/>
            <person name="Nuccio D.A."/>
            <person name="Schladweiler J."/>
            <person name="Shaffer K.N."/>
            <person name="Stokes L.M."/>
            <person name="Touchman J.W."/>
            <person name="Blankenship R.E."/>
            <person name="Madigan M.T."/>
        </authorList>
    </citation>
    <scope>NUCLEOTIDE SEQUENCE [LARGE SCALE GENOMIC DNA]</scope>
    <source>
        <strain evidence="2 3">ATCC 43061</strain>
    </source>
</reference>
<dbReference type="SUPFAM" id="SSF53098">
    <property type="entry name" value="Ribonuclease H-like"/>
    <property type="match status" value="1"/>
</dbReference>
<dbReference type="InterPro" id="IPR012337">
    <property type="entry name" value="RNaseH-like_sf"/>
</dbReference>
<gene>
    <name evidence="2" type="ORF">E6P07_10380</name>
</gene>
<dbReference type="OrthoDB" id="6670941at2"/>
<dbReference type="GO" id="GO:0003677">
    <property type="term" value="F:DNA binding"/>
    <property type="evidence" value="ECO:0007669"/>
    <property type="project" value="InterPro"/>
</dbReference>
<evidence type="ECO:0000313" key="2">
    <source>
        <dbReference type="EMBL" id="QGU33348.1"/>
    </source>
</evidence>
<dbReference type="Gene3D" id="3.90.350.10">
    <property type="entry name" value="Transposase Inhibitor Protein From Tn5, Chain A, domain 1"/>
    <property type="match status" value="1"/>
</dbReference>
<protein>
    <recommendedName>
        <fullName evidence="1">Transposase IS4-like domain-containing protein</fullName>
    </recommendedName>
</protein>
<dbReference type="GO" id="GO:0006313">
    <property type="term" value="P:DNA transposition"/>
    <property type="evidence" value="ECO:0007669"/>
    <property type="project" value="InterPro"/>
</dbReference>
<name>A0A6I6E9U2_THETI</name>
<dbReference type="Proteomes" id="UP000426424">
    <property type="component" value="Chromosome"/>
</dbReference>
<dbReference type="Pfam" id="PF01609">
    <property type="entry name" value="DDE_Tnp_1"/>
    <property type="match status" value="1"/>
</dbReference>
<keyword evidence="3" id="KW-1185">Reference proteome</keyword>
<evidence type="ECO:0000259" key="1">
    <source>
        <dbReference type="Pfam" id="PF01609"/>
    </source>
</evidence>
<accession>A0A6I6E9U2</accession>
<dbReference type="KEGG" id="ttp:E6P07_10380"/>
<evidence type="ECO:0000313" key="3">
    <source>
        <dbReference type="Proteomes" id="UP000426424"/>
    </source>
</evidence>
<organism evidence="2 3">
    <name type="scientific">Thermochromatium tepidum ATCC 43061</name>
    <dbReference type="NCBI Taxonomy" id="316276"/>
    <lineage>
        <taxon>Bacteria</taxon>
        <taxon>Pseudomonadati</taxon>
        <taxon>Pseudomonadota</taxon>
        <taxon>Gammaproteobacteria</taxon>
        <taxon>Chromatiales</taxon>
        <taxon>Chromatiaceae</taxon>
        <taxon>Thermochromatium</taxon>
    </lineage>
</organism>
<dbReference type="PANTHER" id="PTHR33258:SF1">
    <property type="entry name" value="TRANSPOSASE INSL FOR INSERTION SEQUENCE ELEMENT IS186A-RELATED"/>
    <property type="match status" value="1"/>
</dbReference>
<sequence length="213" mass="23819">MWLVRAKGNSTVRYGNGSMRIDAVAKQLGYTRERQVLCQGRPIQHWIASAPVVLTRPAKPKKIGADGRRQRPVPGEPLKARLVVSRLCDEAGHLVAEWFLLTSVPETVSAARVARWYDFRWQIESFFKLLKQAGHQLEQWGTGERGSPIQASADRHPGLYPGVAPLCAADRGGTSRPAVSRALVRQADEGISPCYPLRLVGWRFHTVRHPRFP</sequence>
<dbReference type="InterPro" id="IPR002559">
    <property type="entry name" value="Transposase_11"/>
</dbReference>
<feature type="domain" description="Transposase IS4-like" evidence="1">
    <location>
        <begin position="2"/>
        <end position="135"/>
    </location>
</feature>
<proteinExistence type="predicted"/>
<dbReference type="PANTHER" id="PTHR33258">
    <property type="entry name" value="TRANSPOSASE INSL FOR INSERTION SEQUENCE ELEMENT IS186A-RELATED"/>
    <property type="match status" value="1"/>
</dbReference>
<dbReference type="GO" id="GO:0004803">
    <property type="term" value="F:transposase activity"/>
    <property type="evidence" value="ECO:0007669"/>
    <property type="project" value="InterPro"/>
</dbReference>
<dbReference type="AlphaFoldDB" id="A0A6I6E9U2"/>